<feature type="compositionally biased region" description="Polar residues" evidence="1">
    <location>
        <begin position="868"/>
        <end position="883"/>
    </location>
</feature>
<keyword evidence="3" id="KW-0675">Receptor</keyword>
<evidence type="ECO:0000313" key="3">
    <source>
        <dbReference type="EMBL" id="KAH9511805.1"/>
    </source>
</evidence>
<dbReference type="InterPro" id="IPR040181">
    <property type="entry name" value="PKHG5/7"/>
</dbReference>
<dbReference type="GO" id="GO:0005085">
    <property type="term" value="F:guanyl-nucleotide exchange factor activity"/>
    <property type="evidence" value="ECO:0007669"/>
    <property type="project" value="InterPro"/>
</dbReference>
<dbReference type="InterPro" id="IPR035899">
    <property type="entry name" value="DBL_dom_sf"/>
</dbReference>
<feature type="region of interest" description="Disordered" evidence="1">
    <location>
        <begin position="1457"/>
        <end position="1546"/>
    </location>
</feature>
<proteinExistence type="predicted"/>
<reference evidence="3" key="2">
    <citation type="journal article" date="2022" name="Res Sq">
        <title>Comparative Genomics Reveals Insights into the Divergent Evolution of Astigmatic Mites and Household Pest Adaptations.</title>
        <authorList>
            <person name="Xiong Q."/>
            <person name="Wan A.T.-Y."/>
            <person name="Liu X.-Y."/>
            <person name="Fung C.S.-H."/>
            <person name="Xiao X."/>
            <person name="Malainual N."/>
            <person name="Hou J."/>
            <person name="Wang L."/>
            <person name="Wang M."/>
            <person name="Yang K."/>
            <person name="Cui Y."/>
            <person name="Leung E."/>
            <person name="Nong W."/>
            <person name="Shin S.-K."/>
            <person name="Au S."/>
            <person name="Jeong K.Y."/>
            <person name="Chew F.T."/>
            <person name="Hui J."/>
            <person name="Leung T.F."/>
            <person name="Tungtrongchitr A."/>
            <person name="Zhong N."/>
            <person name="Liu Z."/>
            <person name="Tsui S."/>
        </authorList>
    </citation>
    <scope>NUCLEOTIDE SEQUENCE</scope>
    <source>
        <strain evidence="3">Derf</strain>
        <tissue evidence="3">Whole organism</tissue>
    </source>
</reference>
<dbReference type="GO" id="GO:0007266">
    <property type="term" value="P:Rho protein signal transduction"/>
    <property type="evidence" value="ECO:0007669"/>
    <property type="project" value="TreeGrafter"/>
</dbReference>
<dbReference type="PANTHER" id="PTHR13217:SF6">
    <property type="entry name" value="PLECKSTRIN HOMOLOGY DOMAIN-CONTAINING FAMILY G MEMBER 7"/>
    <property type="match status" value="1"/>
</dbReference>
<feature type="domain" description="DH" evidence="2">
    <location>
        <begin position="910"/>
        <end position="1105"/>
    </location>
</feature>
<dbReference type="PROSITE" id="PS50010">
    <property type="entry name" value="DH_2"/>
    <property type="match status" value="1"/>
</dbReference>
<sequence length="1601" mass="174592">MNICKERINNRTKSLRKKFSRNRSYSELSFKDVTSPSSTSTAAAGGGGGTTIAAISAATLTAPNTSSQSLRSPFHLLSKKTSTSSSVIIPQPPASAGPIIQYQQLQNESYGSAFDLNIGPGSPTIDPIGRIDTIGRPFSWQHDVAIQCDLIPAPQLFIGTSDVKKSTKKNLSSSISHSATTTLINVAAAKLRNITDHHSYGGGLNQSSTLMTTSEKTTGNGTTGGGGCVGRFWKSTMSVTFHPQNSGPSSPFTLSAAALNGKKSTFHWTASVRRRQRRTPILKRAASFNDNSGMGEYARLVQSTSSPSSPELIHSGDYLSTDIVGLSTTSQPKLIRPTALLSASAAMTATATAYPHLATVKSIKTETPSTSSINHRRNKQIFSAPDSFDDSTVDDDDDNDNDVDTDTNIVILDNSNQKRQKRISDRRNLSKSSHYHNDEHYYVDDDDYEQRNRSGDNELYNFDTKNRLLNISLEASSQQEQKMAMKPFLLDLPKNSGSNNGLGTGAGNGSCVGSGLQVPGGSTAHSYLNLPSPNIQSEIQDVNPVLRKLSPSVEELQRRRRRRALVPPKLITDGPPSNKNRRRSSVVVIPPMQICPGDLLVYSKVLTQRANMIAEGGGLASSLLSEHDNRKSHKNTWSLLRLFDRSGSRSKADQILCGLEEFLSNLPPSNSFFDESMLRYRAISWYEFQSRLEKRRTSNDGSTSSAVSLINAVSIGQANQHQFHSRFIDNSRHSSLQSNALDTIAINCPICHRTQNVVVMAIQPSQPQPQPQPPVPNVQTQVAPGLMPINMQQKAASYSVDRLLMQNNDSNATTTTTTNNAKYEVQSAKYYQRTDSVSTEQEVESIVDFEIADNPTADQTQQQPQPPSNARSQQPNNSVNVTTDIYGPGPPPEPSQFCRDCFQQFKREKRRREALWELFQSELLFLVDHLIVLKNVFMEPLKNIQVEGYAMFAEPEVLFGNLDELCLVTYAFCKEFLNLLIQQESSGDGVQVTNILNKLYLKNNRSSSSAQAYHRYTLNYINALQYLETLRRQLEFTEFEKWCNRDPRCKKLQLTDLLVTPVQHVMRVPLLLKEIENKTHQPDEKRIIQSIIEQQEHSLRELDDKMRWLKNFERLLEIQRNILWPSVLDMDPKVFVPEFLKSFLQKQPCERLIVSPRRQIVLEGPLMVMDSGKPIEMYVFLFDDLLLITRRKKGLGKKQSTLTERWVTNCSGRTSSYSSVGGSGGGSGMGVSNPSATVVATTMVTGAGTSTSISGSNVVTAAVSTVPGTGSISTTAVAGAGTVVTSAAVGGHVTSGSLAGGGGHHGSSSGHHVITTTTASAGSITQTGVNLMTLHGEPHHGPLTGGPSSISGGVGGSSSSAACFKYVVYKQPLSLDRFYIHDVPGSDGSGGGSGGGGSSSSNLKNAFVLVCLNRFQQVITVHTFQAASESAKHTWLSKLRSTCDRWKRTLQSSCVFRAQQQQQSNTATKSGSGGGGGGGGGATGNESQKSSSSRRQTQTKNDSESKPTTSVHHQQPKNKRVTEMVHHHQGHQQLSRSPSNPPTRTSLSAINFSENSNQKPIKTTTTNDCGDKRMSIDSINSVEASVSYQIDDSQLTATTFT</sequence>
<dbReference type="EMBL" id="ASGP02000004">
    <property type="protein sequence ID" value="KAH9511805.1"/>
    <property type="molecule type" value="Genomic_DNA"/>
</dbReference>
<dbReference type="SMART" id="SM00233">
    <property type="entry name" value="PH"/>
    <property type="match status" value="1"/>
</dbReference>
<dbReference type="SMART" id="SM00325">
    <property type="entry name" value="RhoGEF"/>
    <property type="match status" value="1"/>
</dbReference>
<dbReference type="PROSITE" id="PS00741">
    <property type="entry name" value="DH_1"/>
    <property type="match status" value="1"/>
</dbReference>
<feature type="compositionally biased region" description="Polar residues" evidence="1">
    <location>
        <begin position="1457"/>
        <end position="1469"/>
    </location>
</feature>
<dbReference type="CDD" id="cd00160">
    <property type="entry name" value="RhoGEF"/>
    <property type="match status" value="1"/>
</dbReference>
<feature type="compositionally biased region" description="Acidic residues" evidence="1">
    <location>
        <begin position="387"/>
        <end position="405"/>
    </location>
</feature>
<dbReference type="PANTHER" id="PTHR13217">
    <property type="entry name" value="PLECKSTRIN HOMOLOGY DOMAIN-CONTAINING FAMILY G MEMBER 7"/>
    <property type="match status" value="1"/>
</dbReference>
<feature type="region of interest" description="Disordered" evidence="1">
    <location>
        <begin position="365"/>
        <end position="459"/>
    </location>
</feature>
<dbReference type="Proteomes" id="UP000790347">
    <property type="component" value="Unassembled WGS sequence"/>
</dbReference>
<evidence type="ECO:0000256" key="1">
    <source>
        <dbReference type="SAM" id="MobiDB-lite"/>
    </source>
</evidence>
<feature type="compositionally biased region" description="Gly residues" evidence="1">
    <location>
        <begin position="1471"/>
        <end position="1483"/>
    </location>
</feature>
<keyword evidence="4" id="KW-1185">Reference proteome</keyword>
<reference evidence="3" key="1">
    <citation type="submission" date="2013-05" db="EMBL/GenBank/DDBJ databases">
        <authorList>
            <person name="Yim A.K.Y."/>
            <person name="Chan T.F."/>
            <person name="Ji K.M."/>
            <person name="Liu X.Y."/>
            <person name="Zhou J.W."/>
            <person name="Li R.Q."/>
            <person name="Yang K.Y."/>
            <person name="Li J."/>
            <person name="Li M."/>
            <person name="Law P.T.W."/>
            <person name="Wu Y.L."/>
            <person name="Cai Z.L."/>
            <person name="Qin H."/>
            <person name="Bao Y."/>
            <person name="Leung R.K.K."/>
            <person name="Ng P.K.S."/>
            <person name="Zou J."/>
            <person name="Zhong X.J."/>
            <person name="Ran P.X."/>
            <person name="Zhong N.S."/>
            <person name="Liu Z.G."/>
            <person name="Tsui S.K.W."/>
        </authorList>
    </citation>
    <scope>NUCLEOTIDE SEQUENCE</scope>
    <source>
        <strain evidence="3">Derf</strain>
        <tissue evidence="3">Whole organism</tissue>
    </source>
</reference>
<feature type="region of interest" description="Disordered" evidence="1">
    <location>
        <begin position="857"/>
        <end position="894"/>
    </location>
</feature>
<dbReference type="SUPFAM" id="SSF50729">
    <property type="entry name" value="PH domain-like"/>
    <property type="match status" value="1"/>
</dbReference>
<feature type="compositionally biased region" description="Basic and acidic residues" evidence="1">
    <location>
        <begin position="435"/>
        <end position="456"/>
    </location>
</feature>
<organism evidence="3 4">
    <name type="scientific">Dermatophagoides farinae</name>
    <name type="common">American house dust mite</name>
    <dbReference type="NCBI Taxonomy" id="6954"/>
    <lineage>
        <taxon>Eukaryota</taxon>
        <taxon>Metazoa</taxon>
        <taxon>Ecdysozoa</taxon>
        <taxon>Arthropoda</taxon>
        <taxon>Chelicerata</taxon>
        <taxon>Arachnida</taxon>
        <taxon>Acari</taxon>
        <taxon>Acariformes</taxon>
        <taxon>Sarcoptiformes</taxon>
        <taxon>Astigmata</taxon>
        <taxon>Psoroptidia</taxon>
        <taxon>Analgoidea</taxon>
        <taxon>Pyroglyphidae</taxon>
        <taxon>Dermatophagoidinae</taxon>
        <taxon>Dermatophagoides</taxon>
    </lineage>
</organism>
<dbReference type="InterPro" id="IPR001849">
    <property type="entry name" value="PH_domain"/>
</dbReference>
<dbReference type="Gene3D" id="1.20.900.10">
    <property type="entry name" value="Dbl homology (DH) domain"/>
    <property type="match status" value="1"/>
</dbReference>
<protein>
    <submittedName>
        <fullName evidence="3">Prolactin receptor</fullName>
    </submittedName>
</protein>
<dbReference type="SUPFAM" id="SSF48065">
    <property type="entry name" value="DBL homology domain (DH-domain)"/>
    <property type="match status" value="1"/>
</dbReference>
<feature type="compositionally biased region" description="Low complexity" evidence="1">
    <location>
        <begin position="1487"/>
        <end position="1500"/>
    </location>
</feature>
<accession>A0A922HVH8</accession>
<comment type="caution">
    <text evidence="3">The sequence shown here is derived from an EMBL/GenBank/DDBJ whole genome shotgun (WGS) entry which is preliminary data.</text>
</comment>
<gene>
    <name evidence="3" type="primary">PLEKHG7</name>
    <name evidence="3" type="ORF">DERF_010232</name>
</gene>
<evidence type="ECO:0000259" key="2">
    <source>
        <dbReference type="PROSITE" id="PS50010"/>
    </source>
</evidence>
<name>A0A922HVH8_DERFA</name>
<feature type="compositionally biased region" description="Low complexity" evidence="1">
    <location>
        <begin position="1534"/>
        <end position="1546"/>
    </location>
</feature>
<dbReference type="Gene3D" id="2.30.29.30">
    <property type="entry name" value="Pleckstrin-homology domain (PH domain)/Phosphotyrosine-binding domain (PTB)"/>
    <property type="match status" value="2"/>
</dbReference>
<evidence type="ECO:0000313" key="4">
    <source>
        <dbReference type="Proteomes" id="UP000790347"/>
    </source>
</evidence>
<dbReference type="InterPro" id="IPR011993">
    <property type="entry name" value="PH-like_dom_sf"/>
</dbReference>
<dbReference type="Pfam" id="PF00621">
    <property type="entry name" value="RhoGEF"/>
    <property type="match status" value="1"/>
</dbReference>
<dbReference type="InterPro" id="IPR000219">
    <property type="entry name" value="DH_dom"/>
</dbReference>
<dbReference type="InterPro" id="IPR001331">
    <property type="entry name" value="GDS_CDC24_CS"/>
</dbReference>